<evidence type="ECO:0000313" key="1">
    <source>
        <dbReference type="EMBL" id="CAI2377435.1"/>
    </source>
</evidence>
<evidence type="ECO:0000313" key="2">
    <source>
        <dbReference type="Proteomes" id="UP001295684"/>
    </source>
</evidence>
<dbReference type="AlphaFoldDB" id="A0AAD2D291"/>
<name>A0AAD2D291_EUPCR</name>
<reference evidence="1" key="1">
    <citation type="submission" date="2023-07" db="EMBL/GenBank/DDBJ databases">
        <authorList>
            <consortium name="AG Swart"/>
            <person name="Singh M."/>
            <person name="Singh A."/>
            <person name="Seah K."/>
            <person name="Emmerich C."/>
        </authorList>
    </citation>
    <scope>NUCLEOTIDE SEQUENCE</scope>
    <source>
        <strain evidence="1">DP1</strain>
    </source>
</reference>
<organism evidence="1 2">
    <name type="scientific">Euplotes crassus</name>
    <dbReference type="NCBI Taxonomy" id="5936"/>
    <lineage>
        <taxon>Eukaryota</taxon>
        <taxon>Sar</taxon>
        <taxon>Alveolata</taxon>
        <taxon>Ciliophora</taxon>
        <taxon>Intramacronucleata</taxon>
        <taxon>Spirotrichea</taxon>
        <taxon>Hypotrichia</taxon>
        <taxon>Euplotida</taxon>
        <taxon>Euplotidae</taxon>
        <taxon>Moneuplotes</taxon>
    </lineage>
</organism>
<protein>
    <submittedName>
        <fullName evidence="1">Uncharacterized protein</fullName>
    </submittedName>
</protein>
<comment type="caution">
    <text evidence="1">The sequence shown here is derived from an EMBL/GenBank/DDBJ whole genome shotgun (WGS) entry which is preliminary data.</text>
</comment>
<dbReference type="Proteomes" id="UP001295684">
    <property type="component" value="Unassembled WGS sequence"/>
</dbReference>
<keyword evidence="2" id="KW-1185">Reference proteome</keyword>
<accession>A0AAD2D291</accession>
<proteinExistence type="predicted"/>
<dbReference type="EMBL" id="CAMPGE010019076">
    <property type="protein sequence ID" value="CAI2377435.1"/>
    <property type="molecule type" value="Genomic_DNA"/>
</dbReference>
<sequence length="270" mass="31247">MNPARKERKFRILEKSLHTTIYNNIRLKHRKHTLGKEWGFEYMNFMNFSKEFKEVINANVQCCIVKDFVMVLNTEKSSISNPWYPFTKTLSSNSTYTYLKTTIPSSTHQLSLKPFFGHQSLIHSHIPLLPLLLPKATRTVTISYFTFDSKSLALTFTSISSLKTLCFANCIFPSDPQYPKTVCLKSDCYLDKVSIDSYRLNLTQDARTNVKSALSTLVKCGADQKLKKLILKTTEVETEDLHWIGQGRFEVVKKRECVILEFYKDSWIRG</sequence>
<gene>
    <name evidence="1" type="ORF">ECRASSUSDP1_LOCUS18821</name>
</gene>